<protein>
    <submittedName>
        <fullName evidence="1">Uncharacterized protein</fullName>
    </submittedName>
</protein>
<gene>
    <name evidence="1" type="ORF">FHG64_13100</name>
</gene>
<dbReference type="EMBL" id="CP040812">
    <property type="protein sequence ID" value="QCY70264.1"/>
    <property type="molecule type" value="Genomic_DNA"/>
</dbReference>
<dbReference type="AlphaFoldDB" id="A0A5B7X449"/>
<dbReference type="RefSeq" id="WP_139066826.1">
    <property type="nucleotide sequence ID" value="NZ_CP040812.1"/>
</dbReference>
<accession>A0A5B7X449</accession>
<name>A0A5B7X449_9FLAO</name>
<reference evidence="1 2" key="1">
    <citation type="submission" date="2019-06" db="EMBL/GenBank/DDBJ databases">
        <title>Complete genome sequence of Antarcticibacterium flavum KCTC 52984T from an Antarctic marine sediment.</title>
        <authorList>
            <person name="Lee Y.M."/>
            <person name="Shin S.C."/>
        </authorList>
    </citation>
    <scope>NUCLEOTIDE SEQUENCE [LARGE SCALE GENOMIC DNA]</scope>
    <source>
        <strain evidence="1 2">KCTC 52984</strain>
    </source>
</reference>
<sequence length="130" mass="15248">MKEKNFPGISRVERIKHRPYEEDVISILSIIREPDMSRGRFLATKAFWEEKISLAGKYSPGSYSTYDIRKGAGYSLILVDDWEEEVYVVESSMEGLADALDEQRKEERRIFEKLGINFPEEIDEIFHLRL</sequence>
<proteinExistence type="predicted"/>
<keyword evidence="2" id="KW-1185">Reference proteome</keyword>
<evidence type="ECO:0000313" key="1">
    <source>
        <dbReference type="EMBL" id="QCY70264.1"/>
    </source>
</evidence>
<evidence type="ECO:0000313" key="2">
    <source>
        <dbReference type="Proteomes" id="UP000309016"/>
    </source>
</evidence>
<organism evidence="1 2">
    <name type="scientific">Antarcticibacterium flavum</name>
    <dbReference type="NCBI Taxonomy" id="2058175"/>
    <lineage>
        <taxon>Bacteria</taxon>
        <taxon>Pseudomonadati</taxon>
        <taxon>Bacteroidota</taxon>
        <taxon>Flavobacteriia</taxon>
        <taxon>Flavobacteriales</taxon>
        <taxon>Flavobacteriaceae</taxon>
        <taxon>Antarcticibacterium</taxon>
    </lineage>
</organism>
<dbReference type="KEGG" id="afla:FHG64_13100"/>
<dbReference type="Proteomes" id="UP000309016">
    <property type="component" value="Chromosome"/>
</dbReference>